<dbReference type="AlphaFoldDB" id="F2L260"/>
<feature type="region of interest" description="Disordered" evidence="1">
    <location>
        <begin position="29"/>
        <end position="53"/>
    </location>
</feature>
<evidence type="ECO:0000256" key="1">
    <source>
        <dbReference type="SAM" id="MobiDB-lite"/>
    </source>
</evidence>
<organism evidence="2 3">
    <name type="scientific">Thermoproteus uzoniensis (strain 768-20)</name>
    <dbReference type="NCBI Taxonomy" id="999630"/>
    <lineage>
        <taxon>Archaea</taxon>
        <taxon>Thermoproteota</taxon>
        <taxon>Thermoprotei</taxon>
        <taxon>Thermoproteales</taxon>
        <taxon>Thermoproteaceae</taxon>
        <taxon>Thermoproteus</taxon>
    </lineage>
</organism>
<reference key="2">
    <citation type="submission" date="2011-03" db="EMBL/GenBank/DDBJ databases">
        <title>Complete genome sequence of the thermoacidophilic crenarchaeon Thermoproteus uzoniensis 768-20.</title>
        <authorList>
            <person name="Mardanov A.V."/>
            <person name="Gumerov V.M."/>
            <person name="Beletsky A.V."/>
            <person name="Prokofeva M.I."/>
            <person name="Bonch-Osmolovskaya E.A."/>
            <person name="Ravin N.V."/>
            <person name="Skryabin K.G."/>
        </authorList>
    </citation>
    <scope>NUCLEOTIDE SEQUENCE</scope>
    <source>
        <strain>768-20</strain>
    </source>
</reference>
<protein>
    <submittedName>
        <fullName evidence="2">Uncharacterized protein</fullName>
    </submittedName>
</protein>
<dbReference type="HOGENOM" id="CLU_3057338_0_0_2"/>
<gene>
    <name evidence="2" type="ordered locus">TUZN_1516</name>
</gene>
<name>F2L260_THEU7</name>
<proteinExistence type="predicted"/>
<keyword evidence="3" id="KW-1185">Reference proteome</keyword>
<accession>F2L260</accession>
<reference evidence="2 3" key="1">
    <citation type="journal article" date="2011" name="J. Bacteriol.">
        <title>Complete genome sequence of the thermoacidophilic crenarchaeon Thermoproteus uzoniensis 768-20.</title>
        <authorList>
            <person name="Mardanov A.V."/>
            <person name="Gumerov V.M."/>
            <person name="Beletsky A.V."/>
            <person name="Prokofeva M.I."/>
            <person name="Bonch-Osmolovskaya E.A."/>
            <person name="Ravin N.V."/>
            <person name="Skryabin K.G."/>
        </authorList>
    </citation>
    <scope>NUCLEOTIDE SEQUENCE [LARGE SCALE GENOMIC DNA]</scope>
    <source>
        <strain evidence="2 3">768-20</strain>
    </source>
</reference>
<evidence type="ECO:0000313" key="3">
    <source>
        <dbReference type="Proteomes" id="UP000008138"/>
    </source>
</evidence>
<evidence type="ECO:0000313" key="2">
    <source>
        <dbReference type="EMBL" id="AEA12987.1"/>
    </source>
</evidence>
<sequence>MLSYGPLYIYFNIFLSFFSDLRAGDPGTTPALRATPVDLPGRLGSPEGRRRGP</sequence>
<dbReference type="KEGG" id="tuz:TUZN_1516"/>
<dbReference type="Proteomes" id="UP000008138">
    <property type="component" value="Chromosome"/>
</dbReference>
<dbReference type="EMBL" id="CP002590">
    <property type="protein sequence ID" value="AEA12987.1"/>
    <property type="molecule type" value="Genomic_DNA"/>
</dbReference>
<dbReference type="STRING" id="999630.TUZN_1516"/>